<dbReference type="EMBL" id="GBRH01208569">
    <property type="protein sequence ID" value="JAD89326.1"/>
    <property type="molecule type" value="Transcribed_RNA"/>
</dbReference>
<proteinExistence type="predicted"/>
<reference evidence="1" key="1">
    <citation type="submission" date="2014-09" db="EMBL/GenBank/DDBJ databases">
        <authorList>
            <person name="Magalhaes I.L.F."/>
            <person name="Oliveira U."/>
            <person name="Santos F.R."/>
            <person name="Vidigal T.H.D.A."/>
            <person name="Brescovit A.D."/>
            <person name="Santos A.J."/>
        </authorList>
    </citation>
    <scope>NUCLEOTIDE SEQUENCE</scope>
    <source>
        <tissue evidence="1">Shoot tissue taken approximately 20 cm above the soil surface</tissue>
    </source>
</reference>
<name>A0A0A9DND4_ARUDO</name>
<protein>
    <submittedName>
        <fullName evidence="1">Uncharacterized protein</fullName>
    </submittedName>
</protein>
<organism evidence="1">
    <name type="scientific">Arundo donax</name>
    <name type="common">Giant reed</name>
    <name type="synonym">Donax arundinaceus</name>
    <dbReference type="NCBI Taxonomy" id="35708"/>
    <lineage>
        <taxon>Eukaryota</taxon>
        <taxon>Viridiplantae</taxon>
        <taxon>Streptophyta</taxon>
        <taxon>Embryophyta</taxon>
        <taxon>Tracheophyta</taxon>
        <taxon>Spermatophyta</taxon>
        <taxon>Magnoliopsida</taxon>
        <taxon>Liliopsida</taxon>
        <taxon>Poales</taxon>
        <taxon>Poaceae</taxon>
        <taxon>PACMAD clade</taxon>
        <taxon>Arundinoideae</taxon>
        <taxon>Arundineae</taxon>
        <taxon>Arundo</taxon>
    </lineage>
</organism>
<evidence type="ECO:0000313" key="1">
    <source>
        <dbReference type="EMBL" id="JAD89326.1"/>
    </source>
</evidence>
<dbReference type="AlphaFoldDB" id="A0A0A9DND4"/>
<accession>A0A0A9DND4</accession>
<sequence length="53" mass="6356">MYSCDMYCLRSLRRVYWSFDACEGRDDSRSPRTPDGLPKLSWFQCAQLPDLYR</sequence>
<reference evidence="1" key="2">
    <citation type="journal article" date="2015" name="Data Brief">
        <title>Shoot transcriptome of the giant reed, Arundo donax.</title>
        <authorList>
            <person name="Barrero R.A."/>
            <person name="Guerrero F.D."/>
            <person name="Moolhuijzen P."/>
            <person name="Goolsby J.A."/>
            <person name="Tidwell J."/>
            <person name="Bellgard S.E."/>
            <person name="Bellgard M.I."/>
        </authorList>
    </citation>
    <scope>NUCLEOTIDE SEQUENCE</scope>
    <source>
        <tissue evidence="1">Shoot tissue taken approximately 20 cm above the soil surface</tissue>
    </source>
</reference>